<dbReference type="EMBL" id="WMYO01000013">
    <property type="protein sequence ID" value="MTR28726.1"/>
    <property type="molecule type" value="Genomic_DNA"/>
</dbReference>
<dbReference type="Proteomes" id="UP000439678">
    <property type="component" value="Unassembled WGS sequence"/>
</dbReference>
<accession>A0A6A8UFT4</accession>
<feature type="transmembrane region" description="Helical" evidence="1">
    <location>
        <begin position="97"/>
        <end position="121"/>
    </location>
</feature>
<evidence type="ECO:0000313" key="2">
    <source>
        <dbReference type="EMBL" id="MTR28726.1"/>
    </source>
</evidence>
<keyword evidence="1" id="KW-1133">Transmembrane helix</keyword>
<protein>
    <submittedName>
        <fullName evidence="2">Uncharacterized protein</fullName>
    </submittedName>
</protein>
<dbReference type="RefSeq" id="WP_155124527.1">
    <property type="nucleotide sequence ID" value="NZ_WMYN01000011.1"/>
</dbReference>
<gene>
    <name evidence="2" type="ORF">GMC65_10335</name>
</gene>
<sequence length="151" mass="17618">MRFLWKVAGLLIPITILFIFSAINKSTFTVVGTVVAVLTWFVNPVHRASLFIRDLKISEDDFKPRIINNSKMLQLILGLVVTSMGISVYFFEKQNWLARFFISASIFFILIVIILIYQFIVNRKKTEWITKNFKKEVAIELIELDNIKQDE</sequence>
<keyword evidence="1" id="KW-0472">Membrane</keyword>
<reference evidence="2 3" key="1">
    <citation type="journal article" date="2019" name="Nat. Med.">
        <title>A library of human gut bacterial isolates paired with longitudinal multiomics data enables mechanistic microbiome research.</title>
        <authorList>
            <person name="Poyet M."/>
            <person name="Groussin M."/>
            <person name="Gibbons S.M."/>
            <person name="Avila-Pacheco J."/>
            <person name="Jiang X."/>
            <person name="Kearney S.M."/>
            <person name="Perrotta A.R."/>
            <person name="Berdy B."/>
            <person name="Zhao S."/>
            <person name="Lieberman T.D."/>
            <person name="Swanson P.K."/>
            <person name="Smith M."/>
            <person name="Roesemann S."/>
            <person name="Alexander J.E."/>
            <person name="Rich S.A."/>
            <person name="Livny J."/>
            <person name="Vlamakis H."/>
            <person name="Clish C."/>
            <person name="Bullock K."/>
            <person name="Deik A."/>
            <person name="Scott J."/>
            <person name="Pierce K.A."/>
            <person name="Xavier R.J."/>
            <person name="Alm E.J."/>
        </authorList>
    </citation>
    <scope>NUCLEOTIDE SEQUENCE [LARGE SCALE GENOMIC DNA]</scope>
    <source>
        <strain evidence="2 3">BIOML-A4</strain>
    </source>
</reference>
<feature type="transmembrane region" description="Helical" evidence="1">
    <location>
        <begin position="30"/>
        <end position="52"/>
    </location>
</feature>
<name>A0A6A8UFT4_STRSL</name>
<evidence type="ECO:0000313" key="3">
    <source>
        <dbReference type="Proteomes" id="UP000439678"/>
    </source>
</evidence>
<keyword evidence="1" id="KW-0812">Transmembrane</keyword>
<organism evidence="2 3">
    <name type="scientific">Streptococcus salivarius</name>
    <dbReference type="NCBI Taxonomy" id="1304"/>
    <lineage>
        <taxon>Bacteria</taxon>
        <taxon>Bacillati</taxon>
        <taxon>Bacillota</taxon>
        <taxon>Bacilli</taxon>
        <taxon>Lactobacillales</taxon>
        <taxon>Streptococcaceae</taxon>
        <taxon>Streptococcus</taxon>
    </lineage>
</organism>
<proteinExistence type="predicted"/>
<comment type="caution">
    <text evidence="2">The sequence shown here is derived from an EMBL/GenBank/DDBJ whole genome shotgun (WGS) entry which is preliminary data.</text>
</comment>
<dbReference type="AlphaFoldDB" id="A0A6A8UFT4"/>
<feature type="transmembrane region" description="Helical" evidence="1">
    <location>
        <begin position="7"/>
        <end position="24"/>
    </location>
</feature>
<evidence type="ECO:0000256" key="1">
    <source>
        <dbReference type="SAM" id="Phobius"/>
    </source>
</evidence>
<feature type="transmembrane region" description="Helical" evidence="1">
    <location>
        <begin position="72"/>
        <end position="91"/>
    </location>
</feature>